<dbReference type="SUPFAM" id="SSF56935">
    <property type="entry name" value="Porins"/>
    <property type="match status" value="1"/>
</dbReference>
<evidence type="ECO:0000256" key="11">
    <source>
        <dbReference type="RuleBase" id="RU003357"/>
    </source>
</evidence>
<comment type="subcellular location">
    <subcellularLocation>
        <location evidence="1">Cell outer membrane</location>
        <topology evidence="1">Multi-pass membrane protein</topology>
    </subcellularLocation>
</comment>
<dbReference type="InterPro" id="IPR011662">
    <property type="entry name" value="Secretin/TonB_short_N"/>
</dbReference>
<evidence type="ECO:0000256" key="13">
    <source>
        <dbReference type="SAM" id="SignalP"/>
    </source>
</evidence>
<dbReference type="Gene3D" id="2.40.170.20">
    <property type="entry name" value="TonB-dependent receptor, beta-barrel domain"/>
    <property type="match status" value="1"/>
</dbReference>
<dbReference type="PANTHER" id="PTHR32552:SF81">
    <property type="entry name" value="TONB-DEPENDENT OUTER MEMBRANE RECEPTOR"/>
    <property type="match status" value="1"/>
</dbReference>
<keyword evidence="7" id="KW-0406">Ion transport</keyword>
<evidence type="ECO:0000256" key="9">
    <source>
        <dbReference type="ARBA" id="ARBA00023136"/>
    </source>
</evidence>
<evidence type="ECO:0000256" key="5">
    <source>
        <dbReference type="ARBA" id="ARBA00022692"/>
    </source>
</evidence>
<comment type="similarity">
    <text evidence="11">Belongs to the TonB-dependent receptor family.</text>
</comment>
<dbReference type="InterPro" id="IPR000531">
    <property type="entry name" value="Beta-barrel_TonB"/>
</dbReference>
<feature type="domain" description="Secretin/TonB short N-terminal" evidence="14">
    <location>
        <begin position="48"/>
        <end position="99"/>
    </location>
</feature>
<evidence type="ECO:0000256" key="10">
    <source>
        <dbReference type="ARBA" id="ARBA00023237"/>
    </source>
</evidence>
<keyword evidence="15" id="KW-0675">Receptor</keyword>
<keyword evidence="13" id="KW-0732">Signal</keyword>
<dbReference type="Proteomes" id="UP000663923">
    <property type="component" value="Chromosome"/>
</dbReference>
<evidence type="ECO:0000313" key="15">
    <source>
        <dbReference type="EMBL" id="QTD57475.1"/>
    </source>
</evidence>
<dbReference type="EMBL" id="CP071794">
    <property type="protein sequence ID" value="QTD57475.1"/>
    <property type="molecule type" value="Genomic_DNA"/>
</dbReference>
<gene>
    <name evidence="15" type="ORF">J4G78_08105</name>
</gene>
<keyword evidence="4" id="KW-0410">Iron transport</keyword>
<dbReference type="InterPro" id="IPR012910">
    <property type="entry name" value="Plug_dom"/>
</dbReference>
<evidence type="ECO:0000259" key="14">
    <source>
        <dbReference type="SMART" id="SM00965"/>
    </source>
</evidence>
<dbReference type="PANTHER" id="PTHR32552">
    <property type="entry name" value="FERRICHROME IRON RECEPTOR-RELATED"/>
    <property type="match status" value="1"/>
</dbReference>
<name>A0ABX7T791_9SPHN</name>
<dbReference type="Gene3D" id="3.55.50.30">
    <property type="match status" value="1"/>
</dbReference>
<dbReference type="Pfam" id="PF00593">
    <property type="entry name" value="TonB_dep_Rec_b-barrel"/>
    <property type="match status" value="1"/>
</dbReference>
<protein>
    <submittedName>
        <fullName evidence="15">TonB-dependent receptor</fullName>
    </submittedName>
</protein>
<keyword evidence="16" id="KW-1185">Reference proteome</keyword>
<evidence type="ECO:0000256" key="1">
    <source>
        <dbReference type="ARBA" id="ARBA00004571"/>
    </source>
</evidence>
<feature type="chain" id="PRO_5046562955" evidence="13">
    <location>
        <begin position="23"/>
        <end position="819"/>
    </location>
</feature>
<evidence type="ECO:0000256" key="3">
    <source>
        <dbReference type="ARBA" id="ARBA00022452"/>
    </source>
</evidence>
<evidence type="ECO:0000256" key="6">
    <source>
        <dbReference type="ARBA" id="ARBA00023004"/>
    </source>
</evidence>
<proteinExistence type="inferred from homology"/>
<sequence length="819" mass="89041">MRLRLLMIATLFGLCVSTPAAASPRYDINIPATKVDRALNQFSRQTGVSLGGINVKSATVKTSPVRGRYTLRQGLRRLLRGTNLSFKIIDRHTVRIFNKPARRNRPKAKPERVQAPKANRPVTPPVTETIVVTASKQGTMLTDYPGSVTVISPEANVSSASAKGIDAIIRQLPSSAETNLGSGRNKIFLRGIADSSFNGPSQSTLAMYLGDTRLAFNSPSPDLRLYDVKRVEILEGPQGTLYGAGSLGGAIRTIAEKPDISALYGSGWAQISLTKDGQPSAALAAMINMPINDDLAIRALGYVQSDGGYIDDAHRKLKDINKDRIKGGRASLLFKPGDSWSIEASAALQTIHTFDGQFAELGERALTRRSAIAQPFESEFAAYSMAIKKEWNNLNLVSATGLVNNRLLTRYDATALLQFDPSVPDTPLAFDERRKIRLISHETRLSGSGSNNRSWVAGISLIDNEDQLTSSLGLPNSPNQFSDVLGRTREAAIFGELSHPLTSTITGTVGARVVYTRFDVNNITQGGIALDLDREDVRYLPTIALGWRPDRRSLIYARYQKGYRPGGFSIDEDFLNDVDSSGARNIEEAVNSELISIDDLVGGIEIFRSDSIDTVEAGVRSKIGHSDQVIASASIFYSRWKNIQADIVDLFGFSETANIGDGTIYGITMGLEWQLTPSLTVTGKFFLNDSEVTNAETKFLKSEGGRLPNIANVGANAGFLITEPVSDALEVIVHSQLRYVGASQLGISPFFPLEQGDYITAGLGTALRSEKWTIFADVTNLFNSQANSFSLGNPFTVTNRQQVTPIRPLTVTIGFKADF</sequence>
<feature type="region of interest" description="Disordered" evidence="12">
    <location>
        <begin position="102"/>
        <end position="123"/>
    </location>
</feature>
<dbReference type="Pfam" id="PF07715">
    <property type="entry name" value="Plug"/>
    <property type="match status" value="1"/>
</dbReference>
<dbReference type="InterPro" id="IPR036942">
    <property type="entry name" value="Beta-barrel_TonB_sf"/>
</dbReference>
<keyword evidence="9 11" id="KW-0472">Membrane</keyword>
<keyword evidence="3" id="KW-1134">Transmembrane beta strand</keyword>
<evidence type="ECO:0000256" key="12">
    <source>
        <dbReference type="SAM" id="MobiDB-lite"/>
    </source>
</evidence>
<keyword evidence="10" id="KW-0998">Cell outer membrane</keyword>
<feature type="signal peptide" evidence="13">
    <location>
        <begin position="1"/>
        <end position="22"/>
    </location>
</feature>
<dbReference type="RefSeq" id="WP_207989970.1">
    <property type="nucleotide sequence ID" value="NZ_CP071794.1"/>
</dbReference>
<keyword evidence="8 11" id="KW-0798">TonB box</keyword>
<dbReference type="SMART" id="SM00965">
    <property type="entry name" value="STN"/>
    <property type="match status" value="1"/>
</dbReference>
<evidence type="ECO:0000256" key="8">
    <source>
        <dbReference type="ARBA" id="ARBA00023077"/>
    </source>
</evidence>
<evidence type="ECO:0000256" key="4">
    <source>
        <dbReference type="ARBA" id="ARBA00022496"/>
    </source>
</evidence>
<accession>A0ABX7T791</accession>
<reference evidence="15 16" key="1">
    <citation type="submission" date="2021-03" db="EMBL/GenBank/DDBJ databases">
        <title>Complete genome of Parasphingorhabdus_sp.JHSY0214.</title>
        <authorList>
            <person name="Yoo J.H."/>
            <person name="Bae J.W."/>
        </authorList>
    </citation>
    <scope>NUCLEOTIDE SEQUENCE [LARGE SCALE GENOMIC DNA]</scope>
    <source>
        <strain evidence="15 16">JHSY0214</strain>
    </source>
</reference>
<evidence type="ECO:0000313" key="16">
    <source>
        <dbReference type="Proteomes" id="UP000663923"/>
    </source>
</evidence>
<evidence type="ECO:0000256" key="7">
    <source>
        <dbReference type="ARBA" id="ARBA00023065"/>
    </source>
</evidence>
<keyword evidence="2" id="KW-0813">Transport</keyword>
<evidence type="ECO:0000256" key="2">
    <source>
        <dbReference type="ARBA" id="ARBA00022448"/>
    </source>
</evidence>
<keyword evidence="6" id="KW-0408">Iron</keyword>
<dbReference type="InterPro" id="IPR039426">
    <property type="entry name" value="TonB-dep_rcpt-like"/>
</dbReference>
<organism evidence="15 16">
    <name type="scientific">Parasphingorhabdus cellanae</name>
    <dbReference type="NCBI Taxonomy" id="2806553"/>
    <lineage>
        <taxon>Bacteria</taxon>
        <taxon>Pseudomonadati</taxon>
        <taxon>Pseudomonadota</taxon>
        <taxon>Alphaproteobacteria</taxon>
        <taxon>Sphingomonadales</taxon>
        <taxon>Sphingomonadaceae</taxon>
        <taxon>Parasphingorhabdus</taxon>
    </lineage>
</organism>
<dbReference type="Pfam" id="PF07660">
    <property type="entry name" value="STN"/>
    <property type="match status" value="1"/>
</dbReference>
<keyword evidence="5" id="KW-0812">Transmembrane</keyword>